<feature type="chain" id="PRO_5038418035" description="SEFIR domain-containing protein" evidence="3">
    <location>
        <begin position="17"/>
        <end position="591"/>
    </location>
</feature>
<keyword evidence="2" id="KW-0812">Transmembrane</keyword>
<accession>A0A9D4DZ69</accession>
<feature type="compositionally biased region" description="Polar residues" evidence="1">
    <location>
        <begin position="371"/>
        <end position="382"/>
    </location>
</feature>
<sequence length="591" mass="66843">MSIYVWILLITACSFGMSIEDAGSCTVVLNTEGDSEQVVMDIVNTTANLSASAAFNPLTREPCAKASRIHLTILPADIVGLTETPSRLSIVYDVSMFRNGTWLRSYIRSLDISAFRNFRQINCWLGIPVSDHMLIHVAIKVTGQDERELKFLDADLRIPSSDANTCQGLCQDSDIDFKTIYTCLSNATLIHLAHVRILRVTFTPSNGNASSLVIYTHSERNTTMYFPNIYDGAGIMEITYKYSEFYCSVHKVVRLFCDPALTTESQSQVKDPKVDSFGTFVIFGLVTMLVFTVIIILIIFIVQKLNFMRRLCCNGKDKATRDHHHHRSTVLSANTENVIKLTALRKIDEINELQPLASSENQSERTRVRRQSSTSPSNTSVPQGLRYDKPVCGRKLQRSVTQALLQNMSSNSTSILLLPLPFDQFTRDIVELLGSVLSMEANIPTRYSFDRDVQAEYFRDAKMYIEKLCSDKNKLLIFVCVTNLANLPTNKSEDPTCLINDLLRAMDVKRLPPKCKIVFLHLTDDDKTLQNKYHGLDIHIKQENSFERFLAEVLKECGKSSEENSLLNKMVTCDASKQFVEYLKEDHTLIE</sequence>
<organism evidence="4 5">
    <name type="scientific">Dreissena polymorpha</name>
    <name type="common">Zebra mussel</name>
    <name type="synonym">Mytilus polymorpha</name>
    <dbReference type="NCBI Taxonomy" id="45954"/>
    <lineage>
        <taxon>Eukaryota</taxon>
        <taxon>Metazoa</taxon>
        <taxon>Spiralia</taxon>
        <taxon>Lophotrochozoa</taxon>
        <taxon>Mollusca</taxon>
        <taxon>Bivalvia</taxon>
        <taxon>Autobranchia</taxon>
        <taxon>Heteroconchia</taxon>
        <taxon>Euheterodonta</taxon>
        <taxon>Imparidentia</taxon>
        <taxon>Neoheterodontei</taxon>
        <taxon>Myida</taxon>
        <taxon>Dreissenoidea</taxon>
        <taxon>Dreissenidae</taxon>
        <taxon>Dreissena</taxon>
    </lineage>
</organism>
<keyword evidence="3" id="KW-0732">Signal</keyword>
<evidence type="ECO:0000313" key="5">
    <source>
        <dbReference type="Proteomes" id="UP000828390"/>
    </source>
</evidence>
<comment type="caution">
    <text evidence="4">The sequence shown here is derived from an EMBL/GenBank/DDBJ whole genome shotgun (WGS) entry which is preliminary data.</text>
</comment>
<dbReference type="AlphaFoldDB" id="A0A9D4DZ69"/>
<reference evidence="4" key="2">
    <citation type="submission" date="2020-11" db="EMBL/GenBank/DDBJ databases">
        <authorList>
            <person name="McCartney M.A."/>
            <person name="Auch B."/>
            <person name="Kono T."/>
            <person name="Mallez S."/>
            <person name="Becker A."/>
            <person name="Gohl D.M."/>
            <person name="Silverstein K.A.T."/>
            <person name="Koren S."/>
            <person name="Bechman K.B."/>
            <person name="Herman A."/>
            <person name="Abrahante J.E."/>
            <person name="Garbe J."/>
        </authorList>
    </citation>
    <scope>NUCLEOTIDE SEQUENCE</scope>
    <source>
        <strain evidence="4">Duluth1</strain>
        <tissue evidence="4">Whole animal</tissue>
    </source>
</reference>
<gene>
    <name evidence="4" type="ORF">DPMN_172092</name>
</gene>
<keyword evidence="2" id="KW-1133">Transmembrane helix</keyword>
<protein>
    <recommendedName>
        <fullName evidence="6">SEFIR domain-containing protein</fullName>
    </recommendedName>
</protein>
<evidence type="ECO:0000313" key="4">
    <source>
        <dbReference type="EMBL" id="KAH3770799.1"/>
    </source>
</evidence>
<evidence type="ECO:0000256" key="3">
    <source>
        <dbReference type="SAM" id="SignalP"/>
    </source>
</evidence>
<evidence type="ECO:0000256" key="2">
    <source>
        <dbReference type="SAM" id="Phobius"/>
    </source>
</evidence>
<evidence type="ECO:0008006" key="6">
    <source>
        <dbReference type="Google" id="ProtNLM"/>
    </source>
</evidence>
<name>A0A9D4DZ69_DREPO</name>
<keyword evidence="2" id="KW-0472">Membrane</keyword>
<feature type="transmembrane region" description="Helical" evidence="2">
    <location>
        <begin position="277"/>
        <end position="302"/>
    </location>
</feature>
<feature type="region of interest" description="Disordered" evidence="1">
    <location>
        <begin position="355"/>
        <end position="387"/>
    </location>
</feature>
<evidence type="ECO:0000256" key="1">
    <source>
        <dbReference type="SAM" id="MobiDB-lite"/>
    </source>
</evidence>
<dbReference type="Proteomes" id="UP000828390">
    <property type="component" value="Unassembled WGS sequence"/>
</dbReference>
<proteinExistence type="predicted"/>
<keyword evidence="5" id="KW-1185">Reference proteome</keyword>
<feature type="signal peptide" evidence="3">
    <location>
        <begin position="1"/>
        <end position="16"/>
    </location>
</feature>
<dbReference type="EMBL" id="JAIWYP010000009">
    <property type="protein sequence ID" value="KAH3770799.1"/>
    <property type="molecule type" value="Genomic_DNA"/>
</dbReference>
<reference evidence="4" key="1">
    <citation type="journal article" date="2019" name="bioRxiv">
        <title>The Genome of the Zebra Mussel, Dreissena polymorpha: A Resource for Invasive Species Research.</title>
        <authorList>
            <person name="McCartney M.A."/>
            <person name="Auch B."/>
            <person name="Kono T."/>
            <person name="Mallez S."/>
            <person name="Zhang Y."/>
            <person name="Obille A."/>
            <person name="Becker A."/>
            <person name="Abrahante J.E."/>
            <person name="Garbe J."/>
            <person name="Badalamenti J.P."/>
            <person name="Herman A."/>
            <person name="Mangelson H."/>
            <person name="Liachko I."/>
            <person name="Sullivan S."/>
            <person name="Sone E.D."/>
            <person name="Koren S."/>
            <person name="Silverstein K.A.T."/>
            <person name="Beckman K.B."/>
            <person name="Gohl D.M."/>
        </authorList>
    </citation>
    <scope>NUCLEOTIDE SEQUENCE</scope>
    <source>
        <strain evidence="4">Duluth1</strain>
        <tissue evidence="4">Whole animal</tissue>
    </source>
</reference>